<feature type="transmembrane region" description="Helical" evidence="2">
    <location>
        <begin position="123"/>
        <end position="143"/>
    </location>
</feature>
<dbReference type="EMBL" id="JAFKCS010000010">
    <property type="protein sequence ID" value="MBN7820496.1"/>
    <property type="molecule type" value="Genomic_DNA"/>
</dbReference>
<dbReference type="SUPFAM" id="SSF55874">
    <property type="entry name" value="ATPase domain of HSP90 chaperone/DNA topoisomerase II/histidine kinase"/>
    <property type="match status" value="1"/>
</dbReference>
<comment type="caution">
    <text evidence="4">The sequence shown here is derived from an EMBL/GenBank/DDBJ whole genome shotgun (WGS) entry which is preliminary data.</text>
</comment>
<dbReference type="InterPro" id="IPR050640">
    <property type="entry name" value="Bact_2-comp_sensor_kinase"/>
</dbReference>
<accession>A0ABS3CVQ7</accession>
<sequence>MKYLNLLRDKLLSIYTTIGWRDLVVVLLLNTLGAVLNALHYLIADGADFSAFYASITEYIKVYNLLGFALMFSYLLLSPGPDAKLGFLRVMSIGGLAFAISLPVSFLMFGWSGKAVPPLLAASTYLLGNLLLAAWAIFVIIYVKRRESQIQFQNLRNQIAQTTEQRDKAELELHLLQAQLEPHFFFNTLANLHNLIDIDGERAKHLLEELTRYLRSTIPQFRQRFIKLSEELEIVRRYLNIQKIRFGDKLNFQIDSDDNLATCPVLPMSVLSLVENAIKHGIEKTRRGGTIRIVATQQGQSMLLTVSDDADLLQDEPQGTGLSNLIARLEKAYDGRARFSMSCQSPLTVATLELPLHG</sequence>
<proteinExistence type="predicted"/>
<evidence type="ECO:0000256" key="1">
    <source>
        <dbReference type="SAM" id="Coils"/>
    </source>
</evidence>
<keyword evidence="2" id="KW-0472">Membrane</keyword>
<evidence type="ECO:0000313" key="4">
    <source>
        <dbReference type="EMBL" id="MBN7820496.1"/>
    </source>
</evidence>
<feature type="transmembrane region" description="Helical" evidence="2">
    <location>
        <begin position="62"/>
        <end position="78"/>
    </location>
</feature>
<dbReference type="RefSeq" id="WP_206594336.1">
    <property type="nucleotide sequence ID" value="NZ_JAFKCS010000010.1"/>
</dbReference>
<evidence type="ECO:0000256" key="2">
    <source>
        <dbReference type="SAM" id="Phobius"/>
    </source>
</evidence>
<keyword evidence="4" id="KW-0808">Transferase</keyword>
<keyword evidence="2" id="KW-0812">Transmembrane</keyword>
<reference evidence="4 5" key="1">
    <citation type="submission" date="2021-03" db="EMBL/GenBank/DDBJ databases">
        <title>novel species isolated from a fishpond in China.</title>
        <authorList>
            <person name="Lu H."/>
            <person name="Cai Z."/>
        </authorList>
    </citation>
    <scope>NUCLEOTIDE SEQUENCE [LARGE SCALE GENOMIC DNA]</scope>
    <source>
        <strain evidence="4 5">Y57</strain>
    </source>
</reference>
<organism evidence="4 5">
    <name type="scientific">Bowmanella yangjiangensis</name>
    <dbReference type="NCBI Taxonomy" id="2811230"/>
    <lineage>
        <taxon>Bacteria</taxon>
        <taxon>Pseudomonadati</taxon>
        <taxon>Pseudomonadota</taxon>
        <taxon>Gammaproteobacteria</taxon>
        <taxon>Alteromonadales</taxon>
        <taxon>Alteromonadaceae</taxon>
        <taxon>Bowmanella</taxon>
    </lineage>
</organism>
<dbReference type="Gene3D" id="3.30.565.10">
    <property type="entry name" value="Histidine kinase-like ATPase, C-terminal domain"/>
    <property type="match status" value="1"/>
</dbReference>
<feature type="domain" description="Signal transduction histidine kinase internal region" evidence="3">
    <location>
        <begin position="172"/>
        <end position="250"/>
    </location>
</feature>
<protein>
    <submittedName>
        <fullName evidence="4">Histidine kinase</fullName>
    </submittedName>
</protein>
<keyword evidence="5" id="KW-1185">Reference proteome</keyword>
<keyword evidence="2" id="KW-1133">Transmembrane helix</keyword>
<gene>
    <name evidence="4" type="ORF">J0A65_11510</name>
</gene>
<dbReference type="PANTHER" id="PTHR34220">
    <property type="entry name" value="SENSOR HISTIDINE KINASE YPDA"/>
    <property type="match status" value="1"/>
</dbReference>
<feature type="transmembrane region" description="Helical" evidence="2">
    <location>
        <begin position="90"/>
        <end position="111"/>
    </location>
</feature>
<dbReference type="InterPro" id="IPR010559">
    <property type="entry name" value="Sig_transdc_His_kin_internal"/>
</dbReference>
<dbReference type="Proteomes" id="UP000663992">
    <property type="component" value="Unassembled WGS sequence"/>
</dbReference>
<dbReference type="InterPro" id="IPR036890">
    <property type="entry name" value="HATPase_C_sf"/>
</dbReference>
<keyword evidence="4" id="KW-0418">Kinase</keyword>
<evidence type="ECO:0000313" key="5">
    <source>
        <dbReference type="Proteomes" id="UP000663992"/>
    </source>
</evidence>
<dbReference type="Pfam" id="PF06580">
    <property type="entry name" value="His_kinase"/>
    <property type="match status" value="1"/>
</dbReference>
<name>A0ABS3CVQ7_9ALTE</name>
<dbReference type="PANTHER" id="PTHR34220:SF9">
    <property type="entry name" value="SIGNAL TRANSDUCTION HISTIDINE KINASE INTERNAL REGION DOMAIN-CONTAINING PROTEIN"/>
    <property type="match status" value="1"/>
</dbReference>
<keyword evidence="1" id="KW-0175">Coiled coil</keyword>
<dbReference type="GO" id="GO:0016301">
    <property type="term" value="F:kinase activity"/>
    <property type="evidence" value="ECO:0007669"/>
    <property type="project" value="UniProtKB-KW"/>
</dbReference>
<feature type="transmembrane region" description="Helical" evidence="2">
    <location>
        <begin position="20"/>
        <end position="42"/>
    </location>
</feature>
<evidence type="ECO:0000259" key="3">
    <source>
        <dbReference type="Pfam" id="PF06580"/>
    </source>
</evidence>
<feature type="coiled-coil region" evidence="1">
    <location>
        <begin position="145"/>
        <end position="179"/>
    </location>
</feature>